<dbReference type="SUPFAM" id="SSF52540">
    <property type="entry name" value="P-loop containing nucleoside triphosphate hydrolases"/>
    <property type="match status" value="1"/>
</dbReference>
<proteinExistence type="inferred from homology"/>
<gene>
    <name evidence="5" type="ORF">SAMN06266787_11412</name>
</gene>
<evidence type="ECO:0000259" key="4">
    <source>
        <dbReference type="SMART" id="SM00382"/>
    </source>
</evidence>
<dbReference type="PANTHER" id="PTHR32114">
    <property type="entry name" value="ABC TRANSPORTER ABCH.3"/>
    <property type="match status" value="1"/>
</dbReference>
<dbReference type="Gene3D" id="3.40.50.300">
    <property type="entry name" value="P-loop containing nucleotide triphosphate hydrolases"/>
    <property type="match status" value="2"/>
</dbReference>
<accession>A0A238YME5</accession>
<feature type="coiled-coil region" evidence="3">
    <location>
        <begin position="329"/>
        <end position="363"/>
    </location>
</feature>
<dbReference type="RefSeq" id="WP_167373125.1">
    <property type="nucleotide sequence ID" value="NZ_FZNK01000014.1"/>
</dbReference>
<evidence type="ECO:0000256" key="3">
    <source>
        <dbReference type="SAM" id="Coils"/>
    </source>
</evidence>
<name>A0A238YME5_HALEZ</name>
<evidence type="ECO:0000313" key="6">
    <source>
        <dbReference type="Proteomes" id="UP000198297"/>
    </source>
</evidence>
<comment type="similarity">
    <text evidence="2">Belongs to the Sph1/Sph2 family.</text>
</comment>
<protein>
    <submittedName>
        <fullName evidence="5">RecF/RecN/SMC N terminal domain-containing protein</fullName>
    </submittedName>
</protein>
<feature type="domain" description="AAA+ ATPase" evidence="4">
    <location>
        <begin position="25"/>
        <end position="639"/>
    </location>
</feature>
<dbReference type="EMBL" id="FZNK01000014">
    <property type="protein sequence ID" value="SNR71609.1"/>
    <property type="molecule type" value="Genomic_DNA"/>
</dbReference>
<dbReference type="AlphaFoldDB" id="A0A238YME5"/>
<dbReference type="Pfam" id="PF02463">
    <property type="entry name" value="SMC_N"/>
    <property type="match status" value="1"/>
</dbReference>
<dbReference type="InterPro" id="IPR003593">
    <property type="entry name" value="AAA+_ATPase"/>
</dbReference>
<keyword evidence="1 3" id="KW-0175">Coiled coil</keyword>
<evidence type="ECO:0000313" key="5">
    <source>
        <dbReference type="EMBL" id="SNR71609.1"/>
    </source>
</evidence>
<dbReference type="InterPro" id="IPR003395">
    <property type="entry name" value="RecF/RecN/SMC_N"/>
</dbReference>
<organism evidence="5 6">
    <name type="scientific">Halorubrum ezzemoulense</name>
    <name type="common">Halorubrum chaoviator</name>
    <dbReference type="NCBI Taxonomy" id="337243"/>
    <lineage>
        <taxon>Archaea</taxon>
        <taxon>Methanobacteriati</taxon>
        <taxon>Methanobacteriota</taxon>
        <taxon>Stenosarchaea group</taxon>
        <taxon>Halobacteria</taxon>
        <taxon>Halobacteriales</taxon>
        <taxon>Haloferacaceae</taxon>
        <taxon>Halorubrum</taxon>
    </lineage>
</organism>
<evidence type="ECO:0000256" key="1">
    <source>
        <dbReference type="ARBA" id="ARBA00023054"/>
    </source>
</evidence>
<evidence type="ECO:0000256" key="2">
    <source>
        <dbReference type="ARBA" id="ARBA00049666"/>
    </source>
</evidence>
<dbReference type="SMART" id="SM00382">
    <property type="entry name" value="AAA"/>
    <property type="match status" value="1"/>
</dbReference>
<dbReference type="PANTHER" id="PTHR32114:SF2">
    <property type="entry name" value="ABC TRANSPORTER ABCH.3"/>
    <property type="match status" value="1"/>
</dbReference>
<sequence>MNITIKSLTVEAFRGVPDSQRYHLNGNNILIQGPNGSGKSTALQGIEFLLTGQISALRGSGTGGVKANKHIPNLHSDPSDTVVRAIFEDSEGDFQVYRRFSNRSKIVTERRPPAFDELVALANRGFLQLTREDILELVLTTPSNRKEEIYQLLDTGELDDRRLRLKGVKREAAQRADRELAKAEDAIDRIDSLASNSVSVDNGSTKQSLDTEALLLEINKLRKQLNAVPLSTLPEDGSFATGVEPPVEQASHPLQRKDVRRDIGVFHSWIDDVEEHQMTLDHTRRAISTLQADSDALASLSELSLIQRGRQFVNEGTTTCPLCEAEWESDTLRNRLEAREERLQRIEQRRDELKAQSDELLTIADEPIRALQRLLQISEEVDDVNWKPIRRFVGVLQAITNLVESDIVENIESVDVSKLNTEFEDIVPEETLKQLDAKAEQFPDRSELQRMWDDLTTLSDCYLDWQVARENAQHYEAITDGLKVAKREYIAARDDVLDQIFADVSERFGEFYSLVNPDESSFDPTLGQTNTGVDFTVGFYGEGHHPPNALHSEGHQDLMGVALFLALVDRSSPFDRTPILLDDVFMSVDSTHRQRIAEVIFSQLSDQFQFVITTHDESWADQLRDANAVSEQNVIKIDGWTPTDGPRIKLKD</sequence>
<dbReference type="InterPro" id="IPR027417">
    <property type="entry name" value="P-loop_NTPase"/>
</dbReference>
<dbReference type="Proteomes" id="UP000198297">
    <property type="component" value="Unassembled WGS sequence"/>
</dbReference>
<reference evidence="5 6" key="1">
    <citation type="submission" date="2017-06" db="EMBL/GenBank/DDBJ databases">
        <authorList>
            <person name="Kim H.J."/>
            <person name="Triplett B.A."/>
        </authorList>
    </citation>
    <scope>NUCLEOTIDE SEQUENCE [LARGE SCALE GENOMIC DNA]</scope>
    <source>
        <strain evidence="5 6">DSM 19316</strain>
    </source>
</reference>